<dbReference type="RefSeq" id="WP_354550583.1">
    <property type="nucleotide sequence ID" value="NZ_JBEPSD010000002.1"/>
</dbReference>
<keyword evidence="3" id="KW-1185">Reference proteome</keyword>
<comment type="caution">
    <text evidence="2">The sequence shown here is derived from an EMBL/GenBank/DDBJ whole genome shotgun (WGS) entry which is preliminary data.</text>
</comment>
<feature type="compositionally biased region" description="Basic and acidic residues" evidence="1">
    <location>
        <begin position="87"/>
        <end position="99"/>
    </location>
</feature>
<feature type="compositionally biased region" description="Acidic residues" evidence="1">
    <location>
        <begin position="71"/>
        <end position="86"/>
    </location>
</feature>
<accession>A0ABV2PYL0</accession>
<evidence type="ECO:0000313" key="2">
    <source>
        <dbReference type="EMBL" id="MET4570129.1"/>
    </source>
</evidence>
<reference evidence="2 3" key="1">
    <citation type="submission" date="2024-06" db="EMBL/GenBank/DDBJ databases">
        <title>Sorghum-associated microbial communities from plants grown in Nebraska, USA.</title>
        <authorList>
            <person name="Schachtman D."/>
        </authorList>
    </citation>
    <scope>NUCLEOTIDE SEQUENCE [LARGE SCALE GENOMIC DNA]</scope>
    <source>
        <strain evidence="2 3">1757</strain>
    </source>
</reference>
<protein>
    <submittedName>
        <fullName evidence="2">Uncharacterized protein</fullName>
    </submittedName>
</protein>
<dbReference type="EMBL" id="JBEPSD010000002">
    <property type="protein sequence ID" value="MET4570129.1"/>
    <property type="molecule type" value="Genomic_DNA"/>
</dbReference>
<dbReference type="Proteomes" id="UP001549251">
    <property type="component" value="Unassembled WGS sequence"/>
</dbReference>
<organism evidence="2 3">
    <name type="scientific">Rhodanobacter soli</name>
    <dbReference type="NCBI Taxonomy" id="590609"/>
    <lineage>
        <taxon>Bacteria</taxon>
        <taxon>Pseudomonadati</taxon>
        <taxon>Pseudomonadota</taxon>
        <taxon>Gammaproteobacteria</taxon>
        <taxon>Lysobacterales</taxon>
        <taxon>Rhodanobacteraceae</taxon>
        <taxon>Rhodanobacter</taxon>
    </lineage>
</organism>
<name>A0ABV2PYL0_9GAMM</name>
<evidence type="ECO:0000313" key="3">
    <source>
        <dbReference type="Proteomes" id="UP001549251"/>
    </source>
</evidence>
<gene>
    <name evidence="2" type="ORF">ABIE04_002490</name>
</gene>
<feature type="region of interest" description="Disordered" evidence="1">
    <location>
        <begin position="66"/>
        <end position="99"/>
    </location>
</feature>
<sequence length="99" mass="10805">MFDVIDFLERMGQDAQLRHASQDEVGLALAGAEIDPELRVAILARNEPGLQALLGQGPFCCLINPAKPDGEQEECDGSCEDDEEEKDKENDSDKGKGEE</sequence>
<evidence type="ECO:0000256" key="1">
    <source>
        <dbReference type="SAM" id="MobiDB-lite"/>
    </source>
</evidence>
<proteinExistence type="predicted"/>